<dbReference type="OrthoDB" id="2439142at2759"/>
<proteinExistence type="predicted"/>
<gene>
    <name evidence="1" type="ORF">C2G38_2311047</name>
</gene>
<comment type="caution">
    <text evidence="1">The sequence shown here is derived from an EMBL/GenBank/DDBJ whole genome shotgun (WGS) entry which is preliminary data.</text>
</comment>
<dbReference type="Proteomes" id="UP000266673">
    <property type="component" value="Unassembled WGS sequence"/>
</dbReference>
<evidence type="ECO:0000313" key="1">
    <source>
        <dbReference type="EMBL" id="RIB18215.1"/>
    </source>
</evidence>
<evidence type="ECO:0000313" key="2">
    <source>
        <dbReference type="Proteomes" id="UP000266673"/>
    </source>
</evidence>
<dbReference type="STRING" id="44941.A0A397V700"/>
<accession>A0A397V700</accession>
<reference evidence="1 2" key="1">
    <citation type="submission" date="2018-06" db="EMBL/GenBank/DDBJ databases">
        <title>Comparative genomics reveals the genomic features of Rhizophagus irregularis, R. cerebriforme, R. diaphanum and Gigaspora rosea, and their symbiotic lifestyle signature.</title>
        <authorList>
            <person name="Morin E."/>
            <person name="San Clemente H."/>
            <person name="Chen E.C.H."/>
            <person name="De La Providencia I."/>
            <person name="Hainaut M."/>
            <person name="Kuo A."/>
            <person name="Kohler A."/>
            <person name="Murat C."/>
            <person name="Tang N."/>
            <person name="Roy S."/>
            <person name="Loubradou J."/>
            <person name="Henrissat B."/>
            <person name="Grigoriev I.V."/>
            <person name="Corradi N."/>
            <person name="Roux C."/>
            <person name="Martin F.M."/>
        </authorList>
    </citation>
    <scope>NUCLEOTIDE SEQUENCE [LARGE SCALE GENOMIC DNA]</scope>
    <source>
        <strain evidence="1 2">DAOM 194757</strain>
    </source>
</reference>
<organism evidence="1 2">
    <name type="scientific">Gigaspora rosea</name>
    <dbReference type="NCBI Taxonomy" id="44941"/>
    <lineage>
        <taxon>Eukaryota</taxon>
        <taxon>Fungi</taxon>
        <taxon>Fungi incertae sedis</taxon>
        <taxon>Mucoromycota</taxon>
        <taxon>Glomeromycotina</taxon>
        <taxon>Glomeromycetes</taxon>
        <taxon>Diversisporales</taxon>
        <taxon>Gigasporaceae</taxon>
        <taxon>Gigaspora</taxon>
    </lineage>
</organism>
<protein>
    <submittedName>
        <fullName evidence="1">Uncharacterized protein</fullName>
    </submittedName>
</protein>
<sequence>MSFSVVFIMKLLKKEYISMLREQLAINPNSKTKWSGILIFGLQLESVKKARKAKNKNRELKSIENCCDSTIIKRAKKFGSQARELLESTSQNHYSKKDHISIKAIDYSVSDYNFHIDFGKEDLIKTKQHQLANVQALDKAKVSQDSYQQIAAVNPTIPCEGTISSERILLNKQMEANVKIMQVNLNCLEVEEDSADTDTDSEIEEEMIDVNDIDNIVEIAGIGAQRSIKDLLNYIILYLEQSNILKCDDPVVYLQISGDSRNVGCKIKHVIVTIMILNDIEHHHESDFHYTTVLYPELKNIKH</sequence>
<keyword evidence="2" id="KW-1185">Reference proteome</keyword>
<dbReference type="EMBL" id="QKWP01000554">
    <property type="protein sequence ID" value="RIB18215.1"/>
    <property type="molecule type" value="Genomic_DNA"/>
</dbReference>
<dbReference type="AlphaFoldDB" id="A0A397V700"/>
<name>A0A397V700_9GLOM</name>